<protein>
    <submittedName>
        <fullName evidence="5">UxaA family hydrolase</fullName>
    </submittedName>
</protein>
<reference evidence="6" key="1">
    <citation type="journal article" date="2024" name="J Bioinform Genom">
        <title>Complete genome sequence of the type strain bacterium Sphaerochaeta associata GLS2t (VKM B-2742)t.</title>
        <authorList>
            <person name="Troshina O.Y."/>
            <person name="Tepeeva A.N."/>
            <person name="Arzamasceva V.O."/>
            <person name="Whitman W.B."/>
            <person name="Varghese N."/>
            <person name="Shapiro N."/>
            <person name="Woyke T."/>
            <person name="Kripides N.C."/>
            <person name="Vasilenko O.V."/>
        </authorList>
    </citation>
    <scope>NUCLEOTIDE SEQUENCE [LARGE SCALE GENOMIC DNA]</scope>
    <source>
        <strain evidence="6">GLS2T</strain>
    </source>
</reference>
<evidence type="ECO:0000313" key="6">
    <source>
        <dbReference type="Proteomes" id="UP000829708"/>
    </source>
</evidence>
<dbReference type="EMBL" id="CP094929">
    <property type="protein sequence ID" value="UOM50580.1"/>
    <property type="molecule type" value="Genomic_DNA"/>
</dbReference>
<evidence type="ECO:0000256" key="1">
    <source>
        <dbReference type="ARBA" id="ARBA00010986"/>
    </source>
</evidence>
<accession>A0ABY4D997</accession>
<gene>
    <name evidence="5" type="ORF">MUG09_13535</name>
</gene>
<name>A0ABY4D997_9SPIR</name>
<dbReference type="GO" id="GO:0016787">
    <property type="term" value="F:hydrolase activity"/>
    <property type="evidence" value="ECO:0007669"/>
    <property type="project" value="UniProtKB-KW"/>
</dbReference>
<sequence>MNALNRTWSGYLRQDGRKGIRNRVLVIYTVECSAFVAQEIARQSGNLDVECVGFEGCTDNEYAVRMLISLIRHPNVGAVLAVGLGCEYIQPEWLADIAKEEGKPADWFYIQQNGGTVSSIKKGLSIVHTMLDELKQTSRVPMTFSDLVIGAECGGSDYTSGLAGNVVVGNFFDQLVDAGGTAIFEEIVEAIGLGHLLSARAATQEARKDIECTYEKALQYCKSVRQYSVSPGNFAGGLSTIEEKSMGAVIKSGSRPIQGVLKVSQKVPHPGLWLLDSTPDPHWMQFGITNPNDNEGLMDLISCGSHITFLVTGRGTVVGSAVAPVIKITGNSTTYANMIDDMDFDAGKVLDGLCNQAELTQELMEMVCEVAAGTPSKSEALGHKEYFIPYKFQEKEVVRRACEK</sequence>
<organism evidence="5 6">
    <name type="scientific">Sphaerochaeta associata</name>
    <dbReference type="NCBI Taxonomy" id="1129264"/>
    <lineage>
        <taxon>Bacteria</taxon>
        <taxon>Pseudomonadati</taxon>
        <taxon>Spirochaetota</taxon>
        <taxon>Spirochaetia</taxon>
        <taxon>Spirochaetales</taxon>
        <taxon>Sphaerochaetaceae</taxon>
        <taxon>Sphaerochaeta</taxon>
    </lineage>
</organism>
<comment type="similarity">
    <text evidence="1">Belongs to the UxaA family.</text>
</comment>
<evidence type="ECO:0000313" key="5">
    <source>
        <dbReference type="EMBL" id="UOM50580.1"/>
    </source>
</evidence>
<dbReference type="InterPro" id="IPR007392">
    <property type="entry name" value="GD_AH_second"/>
</dbReference>
<feature type="domain" description="D-galactarate/Altronate dehydratase second" evidence="3">
    <location>
        <begin position="10"/>
        <end position="134"/>
    </location>
</feature>
<evidence type="ECO:0000259" key="4">
    <source>
        <dbReference type="Pfam" id="PF20629"/>
    </source>
</evidence>
<dbReference type="InterPro" id="IPR052172">
    <property type="entry name" value="UxaA_altronate/galactarate_dh"/>
</dbReference>
<keyword evidence="6" id="KW-1185">Reference proteome</keyword>
<dbReference type="Proteomes" id="UP000829708">
    <property type="component" value="Chromosome"/>
</dbReference>
<feature type="domain" description="D-galactarate/Altronate dehydratase C-terminal" evidence="4">
    <location>
        <begin position="145"/>
        <end position="389"/>
    </location>
</feature>
<keyword evidence="5" id="KW-0378">Hydrolase</keyword>
<proteinExistence type="inferred from homology"/>
<dbReference type="Pfam" id="PF04295">
    <property type="entry name" value="GD_AH_second"/>
    <property type="match status" value="1"/>
</dbReference>
<keyword evidence="2" id="KW-0456">Lyase</keyword>
<dbReference type="PANTHER" id="PTHR30536:SF5">
    <property type="entry name" value="ALTRONATE DEHYDRATASE"/>
    <property type="match status" value="1"/>
</dbReference>
<dbReference type="RefSeq" id="WP_244771968.1">
    <property type="nucleotide sequence ID" value="NZ_CP094929.1"/>
</dbReference>
<dbReference type="InterPro" id="IPR048332">
    <property type="entry name" value="GD_AH_C"/>
</dbReference>
<evidence type="ECO:0000256" key="2">
    <source>
        <dbReference type="ARBA" id="ARBA00023239"/>
    </source>
</evidence>
<evidence type="ECO:0000259" key="3">
    <source>
        <dbReference type="Pfam" id="PF04295"/>
    </source>
</evidence>
<dbReference type="PANTHER" id="PTHR30536">
    <property type="entry name" value="ALTRONATE/GALACTARATE DEHYDRATASE"/>
    <property type="match status" value="1"/>
</dbReference>
<dbReference type="Pfam" id="PF20629">
    <property type="entry name" value="GD_AH_C"/>
    <property type="match status" value="1"/>
</dbReference>